<dbReference type="GeneID" id="25913782"/>
<reference evidence="2 3" key="1">
    <citation type="submission" date="2011-02" db="EMBL/GenBank/DDBJ databases">
        <title>The Genome Sequence of Sphaeroforma arctica JP610.</title>
        <authorList>
            <consortium name="The Broad Institute Genome Sequencing Platform"/>
            <person name="Russ C."/>
            <person name="Cuomo C."/>
            <person name="Young S.K."/>
            <person name="Zeng Q."/>
            <person name="Gargeya S."/>
            <person name="Alvarado L."/>
            <person name="Berlin A."/>
            <person name="Chapman S.B."/>
            <person name="Chen Z."/>
            <person name="Freedman E."/>
            <person name="Gellesch M."/>
            <person name="Goldberg J."/>
            <person name="Griggs A."/>
            <person name="Gujja S."/>
            <person name="Heilman E."/>
            <person name="Heiman D."/>
            <person name="Howarth C."/>
            <person name="Mehta T."/>
            <person name="Neiman D."/>
            <person name="Pearson M."/>
            <person name="Roberts A."/>
            <person name="Saif S."/>
            <person name="Shea T."/>
            <person name="Shenoy N."/>
            <person name="Sisk P."/>
            <person name="Stolte C."/>
            <person name="Sykes S."/>
            <person name="White J."/>
            <person name="Yandava C."/>
            <person name="Burger G."/>
            <person name="Gray M.W."/>
            <person name="Holland P.W.H."/>
            <person name="King N."/>
            <person name="Lang F.B.F."/>
            <person name="Roger A.J."/>
            <person name="Ruiz-Trillo I."/>
            <person name="Haas B."/>
            <person name="Nusbaum C."/>
            <person name="Birren B."/>
        </authorList>
    </citation>
    <scope>NUCLEOTIDE SEQUENCE [LARGE SCALE GENOMIC DNA]</scope>
    <source>
        <strain evidence="2 3">JP610</strain>
    </source>
</reference>
<accession>A0A0L0FCI9</accession>
<name>A0A0L0FCI9_9EUKA</name>
<keyword evidence="3" id="KW-1185">Reference proteome</keyword>
<dbReference type="EMBL" id="KQ244690">
    <property type="protein sequence ID" value="KNC74166.1"/>
    <property type="molecule type" value="Genomic_DNA"/>
</dbReference>
<gene>
    <name evidence="2" type="ORF">SARC_13278</name>
</gene>
<sequence>MLPGGLQHEDDPGSLSSADRVILNMGVRVAVANTTVARPPATVTLVRFVVAHMIGTALRPTIQIASIISIAITVTEQVDIHSQDSIHMDNPTYCAPSAISDILISYAPSATSVSSRATTPDGAPTRLPPRLQQLPTPRTTPHHSSLELIPHVSTDRWQGQRAHTLNHNIWPYTTKQ</sequence>
<proteinExistence type="predicted"/>
<feature type="region of interest" description="Disordered" evidence="1">
    <location>
        <begin position="113"/>
        <end position="145"/>
    </location>
</feature>
<evidence type="ECO:0000313" key="3">
    <source>
        <dbReference type="Proteomes" id="UP000054560"/>
    </source>
</evidence>
<dbReference type="RefSeq" id="XP_014148068.1">
    <property type="nucleotide sequence ID" value="XM_014292593.1"/>
</dbReference>
<organism evidence="2 3">
    <name type="scientific">Sphaeroforma arctica JP610</name>
    <dbReference type="NCBI Taxonomy" id="667725"/>
    <lineage>
        <taxon>Eukaryota</taxon>
        <taxon>Ichthyosporea</taxon>
        <taxon>Ichthyophonida</taxon>
        <taxon>Sphaeroforma</taxon>
    </lineage>
</organism>
<evidence type="ECO:0000256" key="1">
    <source>
        <dbReference type="SAM" id="MobiDB-lite"/>
    </source>
</evidence>
<dbReference type="AlphaFoldDB" id="A0A0L0FCI9"/>
<protein>
    <submittedName>
        <fullName evidence="2">Uncharacterized protein</fullName>
    </submittedName>
</protein>
<feature type="compositionally biased region" description="Low complexity" evidence="1">
    <location>
        <begin position="124"/>
        <end position="139"/>
    </location>
</feature>
<evidence type="ECO:0000313" key="2">
    <source>
        <dbReference type="EMBL" id="KNC74166.1"/>
    </source>
</evidence>
<dbReference type="Proteomes" id="UP000054560">
    <property type="component" value="Unassembled WGS sequence"/>
</dbReference>